<comment type="caution">
    <text evidence="2">The sequence shown here is derived from an EMBL/GenBank/DDBJ whole genome shotgun (WGS) entry which is preliminary data.</text>
</comment>
<feature type="signal peptide" evidence="1">
    <location>
        <begin position="1"/>
        <end position="18"/>
    </location>
</feature>
<dbReference type="EMBL" id="CAJFCV020000005">
    <property type="protein sequence ID" value="CAG9125161.1"/>
    <property type="molecule type" value="Genomic_DNA"/>
</dbReference>
<protein>
    <submittedName>
        <fullName evidence="2">(pine wood nematode) hypothetical protein</fullName>
    </submittedName>
</protein>
<dbReference type="InterPro" id="IPR021109">
    <property type="entry name" value="Peptidase_aspartic_dom_sf"/>
</dbReference>
<proteinExistence type="predicted"/>
<dbReference type="OrthoDB" id="10635335at2759"/>
<dbReference type="AlphaFoldDB" id="A0A7I8XIL4"/>
<dbReference type="Proteomes" id="UP000582659">
    <property type="component" value="Unassembled WGS sequence"/>
</dbReference>
<evidence type="ECO:0000313" key="2">
    <source>
        <dbReference type="EMBL" id="CAD5232546.1"/>
    </source>
</evidence>
<sequence>MRSLSVCFLVLAATIGSAVEYNSDDGVITVAIGEKEVTNVKLGLVFQRDDVFVFGPACKDADTCTTRYHSVYDPSKDSKNVSKKGNFGPYEYSQYDDVQVAIGDVKTPLSVNVITGLTKKENSTDDSVDGSLGVSIAQGENSTFSKLVSANGNSSYMLVIGGNPYTKSSKGKIVIGEEDNVACGTFVSVNTETATDWAFKAKATFEKDPIDVTVDFAFQNLAFSKNITERFYKSNNIKQKDYDELKDITIQVKNITMTITKDLLYEKYFNASRRHSTLKEDAGTMRFLSVCFLVLAATIGSAVEYNSDDGIITVAIGEKEVTNVKLGLVFQRDTFVVFGPACKDANTCTKQQHAVYDPTKDSKEVSENGTLGPFEYLRYDDVQVALGDVKSAHTVTVLTGLKEGGEIADIPADGFLGLGIAEGENSTFSKLVSANGKSSYLLIVGGNPKTKSPNGKIVIGEEDNVACGTFVSVNTETSTDWAFKAKATFEKDPIDVTVDFAFRNVAFSRNITERFYDSINITQKDYDELKDVTIQVKDITVTITKDLLYKKVGDDYQRQFFTTSDSDIEVPGKVLNNYCVRLEKDGSTYSVGVAERKNSVGVIMASLGMISFMLSLLRL</sequence>
<feature type="chain" id="PRO_5036204541" evidence="1">
    <location>
        <begin position="19"/>
        <end position="619"/>
    </location>
</feature>
<keyword evidence="3" id="KW-1185">Reference proteome</keyword>
<organism evidence="2 3">
    <name type="scientific">Bursaphelenchus xylophilus</name>
    <name type="common">Pinewood nematode worm</name>
    <name type="synonym">Aphelenchoides xylophilus</name>
    <dbReference type="NCBI Taxonomy" id="6326"/>
    <lineage>
        <taxon>Eukaryota</taxon>
        <taxon>Metazoa</taxon>
        <taxon>Ecdysozoa</taxon>
        <taxon>Nematoda</taxon>
        <taxon>Chromadorea</taxon>
        <taxon>Rhabditida</taxon>
        <taxon>Tylenchina</taxon>
        <taxon>Tylenchomorpha</taxon>
        <taxon>Aphelenchoidea</taxon>
        <taxon>Aphelenchoididae</taxon>
        <taxon>Bursaphelenchus</taxon>
    </lineage>
</organism>
<gene>
    <name evidence="2" type="ORF">BXYJ_LOCUS12637</name>
</gene>
<reference evidence="2" key="1">
    <citation type="submission" date="2020-09" db="EMBL/GenBank/DDBJ databases">
        <authorList>
            <person name="Kikuchi T."/>
        </authorList>
    </citation>
    <scope>NUCLEOTIDE SEQUENCE</scope>
    <source>
        <strain evidence="2">Ka4C1</strain>
    </source>
</reference>
<dbReference type="Gene3D" id="2.40.70.10">
    <property type="entry name" value="Acid Proteases"/>
    <property type="match status" value="2"/>
</dbReference>
<evidence type="ECO:0000256" key="1">
    <source>
        <dbReference type="SAM" id="SignalP"/>
    </source>
</evidence>
<dbReference type="SUPFAM" id="SSF50630">
    <property type="entry name" value="Acid proteases"/>
    <property type="match status" value="2"/>
</dbReference>
<dbReference type="Proteomes" id="UP000659654">
    <property type="component" value="Unassembled WGS sequence"/>
</dbReference>
<dbReference type="EMBL" id="CAJFDI010000005">
    <property type="protein sequence ID" value="CAD5232546.1"/>
    <property type="molecule type" value="Genomic_DNA"/>
</dbReference>
<evidence type="ECO:0000313" key="3">
    <source>
        <dbReference type="Proteomes" id="UP000659654"/>
    </source>
</evidence>
<keyword evidence="1" id="KW-0732">Signal</keyword>
<dbReference type="SMR" id="A0A7I8XIL4"/>
<accession>A0A7I8XIL4</accession>
<name>A0A7I8XIL4_BURXY</name>